<dbReference type="InterPro" id="IPR008949">
    <property type="entry name" value="Isoprenoid_synthase_dom_sf"/>
</dbReference>
<sequence length="324" mass="38112">MEKIFRQIRYPFSFGISPFVEETHDEIFNWISSFGLLSTEESVQRYREEKYIWWAARTFPFADKTGLYLVGCWTALFFIADDMMVNPSNHNEKILTSLKDDVIDILIHHKTVPMRIGNNLGACFSDLWQQIKQHTDQDWQRWFVEEMLKMLKSWQMEAELIKTEKGLSLADYMKMRPYFSGGNVCCCLLSLASKFSFPFYVYQHPVVQQMLLMAVRTASWANDIHSLGKELNKEGAENIVIILAKEKKLSFKEAIKESLHIHDADLMRLQELERTLPSFGEEMDRELTRYIQSIKALISGNHEWVLYDTSRYKDTKEIMERLEA</sequence>
<dbReference type="PANTHER" id="PTHR35201:SF4">
    <property type="entry name" value="BETA-PINACENE SYNTHASE-RELATED"/>
    <property type="match status" value="1"/>
</dbReference>
<keyword evidence="1" id="KW-0456">Lyase</keyword>
<dbReference type="Gene3D" id="1.10.600.10">
    <property type="entry name" value="Farnesyl Diphosphate Synthase"/>
    <property type="match status" value="1"/>
</dbReference>
<comment type="similarity">
    <text evidence="1">Belongs to the terpene synthase family.</text>
</comment>
<dbReference type="Pfam" id="PF19086">
    <property type="entry name" value="Terpene_syn_C_2"/>
    <property type="match status" value="1"/>
</dbReference>
<dbReference type="SFLD" id="SFLDS00005">
    <property type="entry name" value="Isoprenoid_Synthase_Type_I"/>
    <property type="match status" value="1"/>
</dbReference>
<dbReference type="EC" id="4.2.3.-" evidence="1"/>
<dbReference type="PANTHER" id="PTHR35201">
    <property type="entry name" value="TERPENE SYNTHASE"/>
    <property type="match status" value="1"/>
</dbReference>
<dbReference type="EMBL" id="JBHLWO010000001">
    <property type="protein sequence ID" value="MFC0318183.1"/>
    <property type="molecule type" value="Genomic_DNA"/>
</dbReference>
<evidence type="ECO:0000256" key="1">
    <source>
        <dbReference type="RuleBase" id="RU366034"/>
    </source>
</evidence>
<dbReference type="InterPro" id="IPR034686">
    <property type="entry name" value="Terpene_cyclase-like_2"/>
</dbReference>
<comment type="caution">
    <text evidence="2">The sequence shown here is derived from an EMBL/GenBank/DDBJ whole genome shotgun (WGS) entry which is preliminary data.</text>
</comment>
<dbReference type="RefSeq" id="WP_130856250.1">
    <property type="nucleotide sequence ID" value="NZ_JBHLWO010000001.1"/>
</dbReference>
<keyword evidence="1" id="KW-0479">Metal-binding</keyword>
<protein>
    <recommendedName>
        <fullName evidence="1">Terpene synthase</fullName>
        <ecNumber evidence="1">4.2.3.-</ecNumber>
    </recommendedName>
</protein>
<dbReference type="SUPFAM" id="SSF48576">
    <property type="entry name" value="Terpenoid synthases"/>
    <property type="match status" value="1"/>
</dbReference>
<evidence type="ECO:0000313" key="2">
    <source>
        <dbReference type="EMBL" id="MFC0318183.1"/>
    </source>
</evidence>
<keyword evidence="1" id="KW-0460">Magnesium</keyword>
<keyword evidence="3" id="KW-1185">Reference proteome</keyword>
<organism evidence="2 3">
    <name type="scientific">Olivibacter oleidegradans</name>
    <dbReference type="NCBI Taxonomy" id="760123"/>
    <lineage>
        <taxon>Bacteria</taxon>
        <taxon>Pseudomonadati</taxon>
        <taxon>Bacteroidota</taxon>
        <taxon>Sphingobacteriia</taxon>
        <taxon>Sphingobacteriales</taxon>
        <taxon>Sphingobacteriaceae</taxon>
        <taxon>Olivibacter</taxon>
    </lineage>
</organism>
<dbReference type="Proteomes" id="UP001589774">
    <property type="component" value="Unassembled WGS sequence"/>
</dbReference>
<dbReference type="SFLD" id="SFLDG01020">
    <property type="entry name" value="Terpene_Cyclase_Like_2"/>
    <property type="match status" value="1"/>
</dbReference>
<reference evidence="2 3" key="1">
    <citation type="submission" date="2024-09" db="EMBL/GenBank/DDBJ databases">
        <authorList>
            <person name="Sun Q."/>
            <person name="Mori K."/>
        </authorList>
    </citation>
    <scope>NUCLEOTIDE SEQUENCE [LARGE SCALE GENOMIC DNA]</scope>
    <source>
        <strain evidence="2 3">CCM 7765</strain>
    </source>
</reference>
<proteinExistence type="inferred from homology"/>
<name>A0ABV6HH05_9SPHI</name>
<comment type="cofactor">
    <cofactor evidence="1">
        <name>Mg(2+)</name>
        <dbReference type="ChEBI" id="CHEBI:18420"/>
    </cofactor>
</comment>
<gene>
    <name evidence="2" type="ORF">ACFFI0_07670</name>
</gene>
<accession>A0ABV6HH05</accession>
<evidence type="ECO:0000313" key="3">
    <source>
        <dbReference type="Proteomes" id="UP001589774"/>
    </source>
</evidence>